<dbReference type="Gene3D" id="3.40.50.300">
    <property type="entry name" value="P-loop containing nucleotide triphosphate hydrolases"/>
    <property type="match status" value="1"/>
</dbReference>
<dbReference type="GO" id="GO:0055085">
    <property type="term" value="P:transmembrane transport"/>
    <property type="evidence" value="ECO:0007669"/>
    <property type="project" value="InterPro"/>
</dbReference>
<evidence type="ECO:0000256" key="8">
    <source>
        <dbReference type="ARBA" id="ARBA00022840"/>
    </source>
</evidence>
<evidence type="ECO:0000313" key="16">
    <source>
        <dbReference type="EMBL" id="CAJ88240.1"/>
    </source>
</evidence>
<dbReference type="PROSITE" id="PS50893">
    <property type="entry name" value="ABC_TRANSPORTER_2"/>
    <property type="match status" value="1"/>
</dbReference>
<sequence>MSENLPADPARTGRPGTGAASAGSPTAPAPRVLRRLLRNPLGAGSAAVLVLLVAAVLLAPWLAPQDPAAASLGQAFADPGGGHPLGMDSAGRDILSRILYGGRNTLGGALIALGIALVLGVPSGLYAGYRGGRFDSAANWTVDLVMALPAMVVLLASRAILGPDVWALMIVLGVLAAPSFHRLVRGIVAGVRKELYIDAAKVSGLSDARIVARHVLIVVRGPVIIQVALVAGVAIGLQAGLEFLGVGGGSAATWGAMLNEAFQNIQRAPLLMLWPGLALGLTNGALVLLASALRDGLEDRAGRPDAARPRSARRGRAVRAPGDARRPGPAGGASADADDRAELLSMRGLTVAYAQADGTEKEVVHGVDLDVRAGEVVGLVGESGSGKTQTAFAVLGILPDGGRIGAGSVLVGGREVVGLPERDHRALRGRTVAYVPQEPMSNLDPAFTIGSQLMEPMRHALGLSRREAARRAVDLLRLVEIPDPERTLRLYPHQISGGMAQRVLIAGAMSCDPELLIADEPTTALDVRVQAEILALLRRLQRDRGLGVLLVTHDLGVVADLCDRVAVMNGGRIVETGTTQQVLHSPEDPYTRTLLDAVLDEAPARDPWQPREARSTAV</sequence>
<reference evidence="15" key="4">
    <citation type="submission" date="2015-07" db="EMBL/GenBank/DDBJ databases">
        <title>Complete genome sequence of Streptomyces ambofaciens ATCC 23877, the spiramycin producer.</title>
        <authorList>
            <person name="Thibessard A."/>
            <person name="Haas D."/>
            <person name="Gerbaud C."/>
            <person name="Aigle B."/>
            <person name="Lautru S."/>
            <person name="Pernodet J.-L."/>
            <person name="Leblond P."/>
        </authorList>
    </citation>
    <scope>NUCLEOTIDE SEQUENCE [LARGE SCALE GENOMIC DNA]</scope>
    <source>
        <strain evidence="15">ATCC 23877</strain>
    </source>
</reference>
<dbReference type="InterPro" id="IPR027417">
    <property type="entry name" value="P-loop_NTPase"/>
</dbReference>
<dbReference type="GO" id="GO:0005524">
    <property type="term" value="F:ATP binding"/>
    <property type="evidence" value="ECO:0007669"/>
    <property type="project" value="UniProtKB-KW"/>
</dbReference>
<dbReference type="KEGG" id="samb:SAM23877_7060"/>
<evidence type="ECO:0000256" key="1">
    <source>
        <dbReference type="ARBA" id="ARBA00004141"/>
    </source>
</evidence>
<name>A0ACN5_STRA7</name>
<keyword evidence="8 16" id="KW-0067">ATP-binding</keyword>
<dbReference type="RefSeq" id="WP_079030584.1">
    <property type="nucleotide sequence ID" value="NZ_CP012382.1"/>
</dbReference>
<dbReference type="SUPFAM" id="SSF52540">
    <property type="entry name" value="P-loop containing nucleoside triphosphate hydrolases"/>
    <property type="match status" value="1"/>
</dbReference>
<dbReference type="SMART" id="SM00382">
    <property type="entry name" value="AAA"/>
    <property type="match status" value="1"/>
</dbReference>
<dbReference type="Gene3D" id="1.10.3720.10">
    <property type="entry name" value="MetI-like"/>
    <property type="match status" value="1"/>
</dbReference>
<feature type="domain" description="ABC transporter" evidence="13">
    <location>
        <begin position="346"/>
        <end position="595"/>
    </location>
</feature>
<feature type="transmembrane region" description="Helical" evidence="11">
    <location>
        <begin position="272"/>
        <end position="293"/>
    </location>
</feature>
<dbReference type="AlphaFoldDB" id="A0ACN5"/>
<dbReference type="CDD" id="cd03257">
    <property type="entry name" value="ABC_NikE_OppD_transporters"/>
    <property type="match status" value="1"/>
</dbReference>
<dbReference type="InterPro" id="IPR017871">
    <property type="entry name" value="ABC_transporter-like_CS"/>
</dbReference>
<dbReference type="PROSITE" id="PS00211">
    <property type="entry name" value="ABC_TRANSPORTER_1"/>
    <property type="match status" value="1"/>
</dbReference>
<gene>
    <name evidence="15" type="ORF">SAM23877_7060</name>
    <name evidence="16" type="ORF">SAMR0530</name>
</gene>
<dbReference type="Pfam" id="PF00528">
    <property type="entry name" value="BPD_transp_1"/>
    <property type="match status" value="1"/>
</dbReference>
<feature type="transmembrane region" description="Helical" evidence="11">
    <location>
        <begin position="215"/>
        <end position="237"/>
    </location>
</feature>
<keyword evidence="10 11" id="KW-0472">Membrane</keyword>
<dbReference type="InterPro" id="IPR025966">
    <property type="entry name" value="OppC_N"/>
</dbReference>
<feature type="transmembrane region" description="Helical" evidence="11">
    <location>
        <begin position="41"/>
        <end position="63"/>
    </location>
</feature>
<reference evidence="16" key="2">
    <citation type="journal article" date="2006" name="Mol. Biol. Evol.">
        <title>Evolution of the terminal regions of the Streptomyces linear chromosome.</title>
        <authorList>
            <person name="Choulet F."/>
            <person name="Aigle B."/>
            <person name="Gallois A."/>
            <person name="Mangenot S."/>
            <person name="Gerbaud C."/>
            <person name="Truong C."/>
            <person name="Francou F.X."/>
            <person name="Fourrier C."/>
            <person name="Guerineau M."/>
            <person name="Decaris B."/>
            <person name="Barbe V."/>
            <person name="Pernodet J.L."/>
            <person name="Leblond P."/>
        </authorList>
    </citation>
    <scope>NUCLEOTIDE SEQUENCE</scope>
    <source>
        <strain evidence="16">ATCC 23877</strain>
    </source>
</reference>
<evidence type="ECO:0000256" key="9">
    <source>
        <dbReference type="ARBA" id="ARBA00022989"/>
    </source>
</evidence>
<evidence type="ECO:0000256" key="5">
    <source>
        <dbReference type="ARBA" id="ARBA00022475"/>
    </source>
</evidence>
<dbReference type="InterPro" id="IPR003593">
    <property type="entry name" value="AAA+_ATPase"/>
</dbReference>
<evidence type="ECO:0000256" key="3">
    <source>
        <dbReference type="ARBA" id="ARBA00005417"/>
    </source>
</evidence>
<dbReference type="CDD" id="cd06261">
    <property type="entry name" value="TM_PBP2"/>
    <property type="match status" value="1"/>
</dbReference>
<comment type="similarity">
    <text evidence="11">Belongs to the binding-protein-dependent transport system permease family.</text>
</comment>
<keyword evidence="4 11" id="KW-0813">Transport</keyword>
<evidence type="ECO:0000313" key="17">
    <source>
        <dbReference type="Proteomes" id="UP000061018"/>
    </source>
</evidence>
<feature type="transmembrane region" description="Helical" evidence="11">
    <location>
        <begin position="106"/>
        <end position="128"/>
    </location>
</feature>
<comment type="subcellular location">
    <subcellularLocation>
        <location evidence="11">Cell membrane</location>
        <topology evidence="11">Multi-pass membrane protein</topology>
    </subcellularLocation>
    <subcellularLocation>
        <location evidence="2">Cell membrane</location>
        <topology evidence="2">Peripheral membrane protein</topology>
    </subcellularLocation>
    <subcellularLocation>
        <location evidence="1">Membrane</location>
        <topology evidence="1">Multi-pass membrane protein</topology>
    </subcellularLocation>
</comment>
<dbReference type="InterPro" id="IPR035906">
    <property type="entry name" value="MetI-like_sf"/>
</dbReference>
<comment type="similarity">
    <text evidence="3">Belongs to the ABC transporter superfamily.</text>
</comment>
<reference evidence="16" key="1">
    <citation type="journal article" date="2006" name="Microbiology (Mosc.)">
        <title>Multiple biosynthetic and uptake systems mediate siderophore-dependent iron acquisition in Streptomyces coelicolor A3(2) and Streptomyces ambofaciens ATCC 23877.</title>
        <authorList>
            <person name="Barona-Gomez F."/>
            <person name="Lautru S."/>
            <person name="Francou F.X."/>
            <person name="Leblond P."/>
            <person name="Pernodet J.L."/>
            <person name="Challis G.L."/>
        </authorList>
    </citation>
    <scope>NUCLEOTIDE SEQUENCE</scope>
    <source>
        <strain evidence="16">ATCC 23877</strain>
    </source>
</reference>
<evidence type="ECO:0000313" key="15">
    <source>
        <dbReference type="EMBL" id="AKZ60103.1"/>
    </source>
</evidence>
<feature type="transmembrane region" description="Helical" evidence="11">
    <location>
        <begin position="166"/>
        <end position="184"/>
    </location>
</feature>
<protein>
    <submittedName>
        <fullName evidence="16">Putative dipeptide ABC transporter permease and ATP-binding protein</fullName>
    </submittedName>
</protein>
<feature type="compositionally biased region" description="Basic and acidic residues" evidence="12">
    <location>
        <begin position="299"/>
        <end position="308"/>
    </location>
</feature>
<evidence type="ECO:0000256" key="6">
    <source>
        <dbReference type="ARBA" id="ARBA00022692"/>
    </source>
</evidence>
<proteinExistence type="inferred from homology"/>
<evidence type="ECO:0000256" key="10">
    <source>
        <dbReference type="ARBA" id="ARBA00023136"/>
    </source>
</evidence>
<dbReference type="InterPro" id="IPR003439">
    <property type="entry name" value="ABC_transporter-like_ATP-bd"/>
</dbReference>
<feature type="region of interest" description="Disordered" evidence="12">
    <location>
        <begin position="299"/>
        <end position="337"/>
    </location>
</feature>
<dbReference type="GO" id="GO:0016887">
    <property type="term" value="F:ATP hydrolysis activity"/>
    <property type="evidence" value="ECO:0007669"/>
    <property type="project" value="InterPro"/>
</dbReference>
<dbReference type="EMBL" id="AM238664">
    <property type="protein sequence ID" value="CAJ88240.1"/>
    <property type="molecule type" value="Genomic_DNA"/>
</dbReference>
<dbReference type="SUPFAM" id="SSF161098">
    <property type="entry name" value="MetI-like"/>
    <property type="match status" value="1"/>
</dbReference>
<dbReference type="Pfam" id="PF00005">
    <property type="entry name" value="ABC_tran"/>
    <property type="match status" value="1"/>
</dbReference>
<evidence type="ECO:0000259" key="13">
    <source>
        <dbReference type="PROSITE" id="PS50893"/>
    </source>
</evidence>
<dbReference type="GO" id="GO:0005886">
    <property type="term" value="C:plasma membrane"/>
    <property type="evidence" value="ECO:0007669"/>
    <property type="project" value="UniProtKB-SubCell"/>
</dbReference>
<reference evidence="17" key="3">
    <citation type="journal article" date="2015" name="J. Biotechnol.">
        <title>Complete genome sequence of Streptomyces ambofaciens ATCC 23877, the spiramycin producer.</title>
        <authorList>
            <person name="Thibessard A."/>
            <person name="Haas D."/>
            <person name="Gerbaud C."/>
            <person name="Aigle B."/>
            <person name="Lautru S."/>
            <person name="Pernodet J.L."/>
            <person name="Leblond P."/>
        </authorList>
    </citation>
    <scope>NUCLEOTIDE SEQUENCE [LARGE SCALE GENOMIC DNA]</scope>
    <source>
        <strain evidence="17">ATCC 23877 / 3486 / DSM 40053 / JCM 4204 / NBRC 12836 / NRRL B-2516</strain>
    </source>
</reference>
<dbReference type="PANTHER" id="PTHR43297">
    <property type="entry name" value="OLIGOPEPTIDE TRANSPORT ATP-BINDING PROTEIN APPD"/>
    <property type="match status" value="1"/>
</dbReference>
<dbReference type="EMBL" id="CP012382">
    <property type="protein sequence ID" value="AKZ60103.1"/>
    <property type="molecule type" value="Genomic_DNA"/>
</dbReference>
<feature type="compositionally biased region" description="Low complexity" evidence="12">
    <location>
        <begin position="9"/>
        <end position="27"/>
    </location>
</feature>
<evidence type="ECO:0000259" key="14">
    <source>
        <dbReference type="PROSITE" id="PS50928"/>
    </source>
</evidence>
<dbReference type="Proteomes" id="UP000061018">
    <property type="component" value="Chromosome"/>
</dbReference>
<keyword evidence="7" id="KW-0547">Nucleotide-binding</keyword>
<evidence type="ECO:0000256" key="11">
    <source>
        <dbReference type="RuleBase" id="RU363032"/>
    </source>
</evidence>
<dbReference type="InterPro" id="IPR050388">
    <property type="entry name" value="ABC_Ni/Peptide_Import"/>
</dbReference>
<keyword evidence="6 11" id="KW-0812">Transmembrane</keyword>
<accession>A0ACN5</accession>
<organism evidence="16">
    <name type="scientific">Streptomyces ambofaciens (strain ATCC 23877 / 3486 / DSM 40053 / JCM 4204 / NBRC 12836 / NRRL B-2516)</name>
    <dbReference type="NCBI Taxonomy" id="278992"/>
    <lineage>
        <taxon>Bacteria</taxon>
        <taxon>Bacillati</taxon>
        <taxon>Actinomycetota</taxon>
        <taxon>Actinomycetes</taxon>
        <taxon>Kitasatosporales</taxon>
        <taxon>Streptomycetaceae</taxon>
        <taxon>Streptomyces</taxon>
    </lineage>
</organism>
<evidence type="ECO:0000256" key="4">
    <source>
        <dbReference type="ARBA" id="ARBA00022448"/>
    </source>
</evidence>
<dbReference type="PROSITE" id="PS50928">
    <property type="entry name" value="ABC_TM1"/>
    <property type="match status" value="1"/>
</dbReference>
<dbReference type="InterPro" id="IPR000515">
    <property type="entry name" value="MetI-like"/>
</dbReference>
<feature type="transmembrane region" description="Helical" evidence="11">
    <location>
        <begin position="140"/>
        <end position="160"/>
    </location>
</feature>
<keyword evidence="5" id="KW-1003">Cell membrane</keyword>
<feature type="domain" description="ABC transmembrane type-1" evidence="14">
    <location>
        <begin position="102"/>
        <end position="294"/>
    </location>
</feature>
<evidence type="ECO:0000256" key="2">
    <source>
        <dbReference type="ARBA" id="ARBA00004202"/>
    </source>
</evidence>
<dbReference type="PANTHER" id="PTHR43297:SF2">
    <property type="entry name" value="DIPEPTIDE TRANSPORT ATP-BINDING PROTEIN DPPD"/>
    <property type="match status" value="1"/>
</dbReference>
<evidence type="ECO:0000256" key="12">
    <source>
        <dbReference type="SAM" id="MobiDB-lite"/>
    </source>
</evidence>
<keyword evidence="9 11" id="KW-1133">Transmembrane helix</keyword>
<feature type="region of interest" description="Disordered" evidence="12">
    <location>
        <begin position="1"/>
        <end position="27"/>
    </location>
</feature>
<dbReference type="Pfam" id="PF12911">
    <property type="entry name" value="OppC_N"/>
    <property type="match status" value="1"/>
</dbReference>
<evidence type="ECO:0000256" key="7">
    <source>
        <dbReference type="ARBA" id="ARBA00022741"/>
    </source>
</evidence>